<evidence type="ECO:0000256" key="3">
    <source>
        <dbReference type="ARBA" id="ARBA00022884"/>
    </source>
</evidence>
<feature type="region of interest" description="Disordered" evidence="9">
    <location>
        <begin position="281"/>
        <end position="308"/>
    </location>
</feature>
<dbReference type="EC" id="5.4.99.-" evidence="8"/>
<evidence type="ECO:0000256" key="9">
    <source>
        <dbReference type="SAM" id="MobiDB-lite"/>
    </source>
</evidence>
<dbReference type="InterPro" id="IPR020103">
    <property type="entry name" value="PsdUridine_synth_cat_dom_sf"/>
</dbReference>
<dbReference type="InterPro" id="IPR002942">
    <property type="entry name" value="S4_RNA-bd"/>
</dbReference>
<dbReference type="Pfam" id="PF01479">
    <property type="entry name" value="S4"/>
    <property type="match status" value="1"/>
</dbReference>
<evidence type="ECO:0000313" key="12">
    <source>
        <dbReference type="Proteomes" id="UP001359886"/>
    </source>
</evidence>
<evidence type="ECO:0000259" key="10">
    <source>
        <dbReference type="SMART" id="SM00363"/>
    </source>
</evidence>
<dbReference type="InterPro" id="IPR018496">
    <property type="entry name" value="PsdUridine_synth_RsuA/RluB_CS"/>
</dbReference>
<accession>A0AAW9RFQ2</accession>
<dbReference type="CDD" id="cd00165">
    <property type="entry name" value="S4"/>
    <property type="match status" value="1"/>
</dbReference>
<dbReference type="GO" id="GO:0000455">
    <property type="term" value="P:enzyme-directed rRNA pseudouridine synthesis"/>
    <property type="evidence" value="ECO:0007669"/>
    <property type="project" value="UniProtKB-ARBA"/>
</dbReference>
<dbReference type="InterPro" id="IPR000748">
    <property type="entry name" value="PsdUridine_synth_RsuA/RluB/E/F"/>
</dbReference>
<dbReference type="Pfam" id="PF00849">
    <property type="entry name" value="PseudoU_synth_2"/>
    <property type="match status" value="1"/>
</dbReference>
<dbReference type="PANTHER" id="PTHR47683:SF3">
    <property type="entry name" value="RIBOSOMAL LARGE SUBUNIT PSEUDOURIDINE SYNTHASE B"/>
    <property type="match status" value="1"/>
</dbReference>
<keyword evidence="2" id="KW-0698">rRNA processing</keyword>
<evidence type="ECO:0000256" key="5">
    <source>
        <dbReference type="ARBA" id="ARBA00036944"/>
    </source>
</evidence>
<proteinExistence type="inferred from homology"/>
<comment type="caution">
    <text evidence="11">The sequence shown here is derived from an EMBL/GenBank/DDBJ whole genome shotgun (WGS) entry which is preliminary data.</text>
</comment>
<feature type="compositionally biased region" description="Basic and acidic residues" evidence="9">
    <location>
        <begin position="284"/>
        <end position="298"/>
    </location>
</feature>
<dbReference type="AlphaFoldDB" id="A0AAW9RFQ2"/>
<dbReference type="SUPFAM" id="SSF55174">
    <property type="entry name" value="Alpha-L RNA-binding motif"/>
    <property type="match status" value="1"/>
</dbReference>
<dbReference type="InterPro" id="IPR036986">
    <property type="entry name" value="S4_RNA-bd_sf"/>
</dbReference>
<dbReference type="Gene3D" id="3.10.290.10">
    <property type="entry name" value="RNA-binding S4 domain"/>
    <property type="match status" value="1"/>
</dbReference>
<keyword evidence="4 8" id="KW-0413">Isomerase</keyword>
<dbReference type="SMART" id="SM00363">
    <property type="entry name" value="S4"/>
    <property type="match status" value="1"/>
</dbReference>
<dbReference type="Gene3D" id="3.30.2350.10">
    <property type="entry name" value="Pseudouridine synthase"/>
    <property type="match status" value="1"/>
</dbReference>
<dbReference type="GO" id="GO:0003723">
    <property type="term" value="F:RNA binding"/>
    <property type="evidence" value="ECO:0007669"/>
    <property type="project" value="UniProtKB-KW"/>
</dbReference>
<evidence type="ECO:0000256" key="8">
    <source>
        <dbReference type="RuleBase" id="RU003887"/>
    </source>
</evidence>
<sequence>MSPKRKMAAGRKGRGPARRPGRQAAPGDESRPEATPERLQKIMAASGLGSRRGLEERIRQGAVRVNGRKAELGQSVGPGDRITYGHGDWTVTASPVTQRTLLYNKPEGEVTSRADEAGRPTVFDRLPRLKGARWVAIGRLDIATTGLLILTTDGELAHAMMHPSNQVDREYVCRVRGDVSEDEVEALRTGVELEDGPARFNDIDRLGHAGTNPWFQVTLLEGRNREVRRLWESQGHQVSRLKRVRYGAARLPRGLALGRWSELGPKDHRVLRTDVGLSAATHRLTLEPRGGKGSEKRSSPRSRKGGKR</sequence>
<dbReference type="GO" id="GO:0160139">
    <property type="term" value="F:23S rRNA pseudouridine(2605) synthase activity"/>
    <property type="evidence" value="ECO:0007669"/>
    <property type="project" value="UniProtKB-EC"/>
</dbReference>
<dbReference type="PROSITE" id="PS01149">
    <property type="entry name" value="PSI_RSU"/>
    <property type="match status" value="1"/>
</dbReference>
<dbReference type="FunFam" id="3.30.70.580:FF:000009">
    <property type="entry name" value="Pseudouridine synthase"/>
    <property type="match status" value="1"/>
</dbReference>
<feature type="region of interest" description="Disordered" evidence="9">
    <location>
        <begin position="1"/>
        <end position="37"/>
    </location>
</feature>
<evidence type="ECO:0000256" key="7">
    <source>
        <dbReference type="PROSITE-ProRule" id="PRU00182"/>
    </source>
</evidence>
<evidence type="ECO:0000313" key="11">
    <source>
        <dbReference type="EMBL" id="MEJ8567643.1"/>
    </source>
</evidence>
<keyword evidence="3 7" id="KW-0694">RNA-binding</keyword>
<gene>
    <name evidence="11" type="ORF">V3330_08410</name>
</gene>
<dbReference type="RefSeq" id="WP_354694957.1">
    <property type="nucleotide sequence ID" value="NZ_JAZHOG010000004.1"/>
</dbReference>
<comment type="function">
    <text evidence="6">Responsible for synthesis of pseudouridine from uracil-2605 in 23S ribosomal RNA.</text>
</comment>
<evidence type="ECO:0000256" key="1">
    <source>
        <dbReference type="ARBA" id="ARBA00008348"/>
    </source>
</evidence>
<feature type="compositionally biased region" description="Basic residues" evidence="9">
    <location>
        <begin position="1"/>
        <end position="21"/>
    </location>
</feature>
<organism evidence="11 12">
    <name type="scientific">Elongatibacter sediminis</name>
    <dbReference type="NCBI Taxonomy" id="3119006"/>
    <lineage>
        <taxon>Bacteria</taxon>
        <taxon>Pseudomonadati</taxon>
        <taxon>Pseudomonadota</taxon>
        <taxon>Gammaproteobacteria</taxon>
        <taxon>Chromatiales</taxon>
        <taxon>Wenzhouxiangellaceae</taxon>
        <taxon>Elongatibacter</taxon>
    </lineage>
</organism>
<feature type="compositionally biased region" description="Basic residues" evidence="9">
    <location>
        <begin position="299"/>
        <end position="308"/>
    </location>
</feature>
<dbReference type="SUPFAM" id="SSF55120">
    <property type="entry name" value="Pseudouridine synthase"/>
    <property type="match status" value="1"/>
</dbReference>
<dbReference type="InterPro" id="IPR050343">
    <property type="entry name" value="RsuA_PseudoU_synthase"/>
</dbReference>
<keyword evidence="12" id="KW-1185">Reference proteome</keyword>
<name>A0AAW9RFQ2_9GAMM</name>
<dbReference type="InterPro" id="IPR006145">
    <property type="entry name" value="PsdUridine_synth_RsuA/RluA"/>
</dbReference>
<evidence type="ECO:0000256" key="2">
    <source>
        <dbReference type="ARBA" id="ARBA00022552"/>
    </source>
</evidence>
<dbReference type="PANTHER" id="PTHR47683">
    <property type="entry name" value="PSEUDOURIDINE SYNTHASE FAMILY PROTEIN-RELATED"/>
    <property type="match status" value="1"/>
</dbReference>
<comment type="similarity">
    <text evidence="1 8">Belongs to the pseudouridine synthase RsuA family.</text>
</comment>
<evidence type="ECO:0000256" key="4">
    <source>
        <dbReference type="ARBA" id="ARBA00023235"/>
    </source>
</evidence>
<dbReference type="EMBL" id="JAZHOG010000004">
    <property type="protein sequence ID" value="MEJ8567643.1"/>
    <property type="molecule type" value="Genomic_DNA"/>
</dbReference>
<dbReference type="NCBIfam" id="TIGR00093">
    <property type="entry name" value="pseudouridine synthase"/>
    <property type="match status" value="1"/>
</dbReference>
<comment type="catalytic activity">
    <reaction evidence="5">
        <text>uridine(2605) in 23S rRNA = pseudouridine(2605) in 23S rRNA</text>
        <dbReference type="Rhea" id="RHEA:42520"/>
        <dbReference type="Rhea" id="RHEA-COMP:10095"/>
        <dbReference type="Rhea" id="RHEA-COMP:10096"/>
        <dbReference type="ChEBI" id="CHEBI:65314"/>
        <dbReference type="ChEBI" id="CHEBI:65315"/>
        <dbReference type="EC" id="5.4.99.22"/>
    </reaction>
</comment>
<protein>
    <recommendedName>
        <fullName evidence="8">Pseudouridine synthase</fullName>
        <ecNumber evidence="8">5.4.99.-</ecNumber>
    </recommendedName>
</protein>
<dbReference type="PROSITE" id="PS50889">
    <property type="entry name" value="S4"/>
    <property type="match status" value="1"/>
</dbReference>
<feature type="compositionally biased region" description="Basic and acidic residues" evidence="9">
    <location>
        <begin position="28"/>
        <end position="37"/>
    </location>
</feature>
<evidence type="ECO:0000256" key="6">
    <source>
        <dbReference type="ARBA" id="ARBA00037383"/>
    </source>
</evidence>
<reference evidence="11 12" key="1">
    <citation type="submission" date="2024-02" db="EMBL/GenBank/DDBJ databases">
        <title>A novel Wenzhouxiangellaceae bacterium, isolated from coastal sediments.</title>
        <authorList>
            <person name="Du Z.-J."/>
            <person name="Ye Y.-Q."/>
            <person name="Zhang X.-Y."/>
        </authorList>
    </citation>
    <scope>NUCLEOTIDE SEQUENCE [LARGE SCALE GENOMIC DNA]</scope>
    <source>
        <strain evidence="11 12">CH-27</strain>
    </source>
</reference>
<dbReference type="Proteomes" id="UP001359886">
    <property type="component" value="Unassembled WGS sequence"/>
</dbReference>
<feature type="domain" description="RNA-binding S4" evidence="10">
    <location>
        <begin position="37"/>
        <end position="102"/>
    </location>
</feature>